<evidence type="ECO:0000313" key="4">
    <source>
        <dbReference type="Proteomes" id="UP000003204"/>
    </source>
</evidence>
<gene>
    <name evidence="3" type="ORF">HMPREF0022_02883</name>
</gene>
<dbReference type="SUPFAM" id="SSF53955">
    <property type="entry name" value="Lysozyme-like"/>
    <property type="match status" value="1"/>
</dbReference>
<dbReference type="EMBL" id="ACYS02000148">
    <property type="protein sequence ID" value="EGJ67359.1"/>
    <property type="molecule type" value="Genomic_DNA"/>
</dbReference>
<comment type="caution">
    <text evidence="3">The sequence shown here is derived from an EMBL/GenBank/DDBJ whole genome shotgun (WGS) entry which is preliminary data.</text>
</comment>
<dbReference type="InterPro" id="IPR023346">
    <property type="entry name" value="Lysozyme-like_dom_sf"/>
</dbReference>
<evidence type="ECO:0000313" key="3">
    <source>
        <dbReference type="EMBL" id="EGJ67359.1"/>
    </source>
</evidence>
<sequence>MISKANSCLALIKMRTTLMNIEQYLDALIKREGGYVNDPLDHGHATKFGITQAVARSYGYQGTMENLTLETAREIYRNQYWLEPRFDQVNLISALVAEELFDTGVNCGISFTKPLLQRALNLLNRQGKEDWVDLKVDGEYGPATLQALIKYIKNRGKEGEKVLVRLLNIMQGQRYIEITETNPKHEQFFYVWLANRISL</sequence>
<organism evidence="3 4">
    <name type="scientific">Acinetobacter baumannii 6014059</name>
    <dbReference type="NCBI Taxonomy" id="525242"/>
    <lineage>
        <taxon>Bacteria</taxon>
        <taxon>Pseudomonadati</taxon>
        <taxon>Pseudomonadota</taxon>
        <taxon>Gammaproteobacteria</taxon>
        <taxon>Moraxellales</taxon>
        <taxon>Moraxellaceae</taxon>
        <taxon>Acinetobacter</taxon>
        <taxon>Acinetobacter calcoaceticus/baumannii complex</taxon>
    </lineage>
</organism>
<dbReference type="Pfam" id="PF05838">
    <property type="entry name" value="Glyco_hydro_108"/>
    <property type="match status" value="1"/>
</dbReference>
<dbReference type="InterPro" id="IPR018537">
    <property type="entry name" value="Peptidoglycan-bd_3"/>
</dbReference>
<dbReference type="Proteomes" id="UP000003204">
    <property type="component" value="Unassembled WGS sequence"/>
</dbReference>
<accession>A0A828SHD8</accession>
<dbReference type="Gene3D" id="1.20.141.10">
    <property type="entry name" value="Chitosanase, subunit A, domain 1"/>
    <property type="match status" value="1"/>
</dbReference>
<dbReference type="InterPro" id="IPR008565">
    <property type="entry name" value="TtsA-like_GH18_dom"/>
</dbReference>
<proteinExistence type="predicted"/>
<evidence type="ECO:0000259" key="2">
    <source>
        <dbReference type="Pfam" id="PF09374"/>
    </source>
</evidence>
<dbReference type="AlphaFoldDB" id="A0A828SHD8"/>
<feature type="domain" description="Peptidoglycan binding" evidence="2">
    <location>
        <begin position="116"/>
        <end position="196"/>
    </location>
</feature>
<protein>
    <submittedName>
        <fullName evidence="3">Putative Peptidoglycan domain protein</fullName>
    </submittedName>
</protein>
<reference evidence="3 4" key="1">
    <citation type="submission" date="2011-04" db="EMBL/GenBank/DDBJ databases">
        <authorList>
            <person name="Weinstock G."/>
            <person name="Sodergren E."/>
            <person name="Clifton S."/>
            <person name="Fulton L."/>
            <person name="Fulton B."/>
            <person name="Courtney L."/>
            <person name="Fronick C."/>
            <person name="Harrison M."/>
            <person name="Strong C."/>
            <person name="Farmer C."/>
            <person name="Delahaunty K."/>
            <person name="Markovic C."/>
            <person name="Hall O."/>
            <person name="Minx P."/>
            <person name="Tomlinson C."/>
            <person name="Mitreva M."/>
            <person name="Hou S."/>
            <person name="Chen J."/>
            <person name="Wollam A."/>
            <person name="Pepin K.H."/>
            <person name="Johnson M."/>
            <person name="Bhonagiri V."/>
            <person name="Zhang X."/>
            <person name="Suruliraj S."/>
            <person name="Warren W."/>
            <person name="Chinwalla A."/>
            <person name="Mardis E.R."/>
            <person name="Wilson R.K."/>
        </authorList>
    </citation>
    <scope>NUCLEOTIDE SEQUENCE [LARGE SCALE GENOMIC DNA]</scope>
    <source>
        <strain evidence="3 4">6014059</strain>
    </source>
</reference>
<evidence type="ECO:0000259" key="1">
    <source>
        <dbReference type="Pfam" id="PF05838"/>
    </source>
</evidence>
<dbReference type="Pfam" id="PF09374">
    <property type="entry name" value="PG_binding_3"/>
    <property type="match status" value="1"/>
</dbReference>
<name>A0A828SHD8_ACIBA</name>
<dbReference type="CDD" id="cd13926">
    <property type="entry name" value="N-acetylmuramidase_GH108"/>
    <property type="match status" value="1"/>
</dbReference>
<feature type="domain" description="TtsA-like Glycoside hydrolase family 108" evidence="1">
    <location>
        <begin position="26"/>
        <end position="108"/>
    </location>
</feature>